<evidence type="ECO:0000256" key="2">
    <source>
        <dbReference type="SAM" id="SignalP"/>
    </source>
</evidence>
<evidence type="ECO:0000313" key="6">
    <source>
        <dbReference type="Proteomes" id="UP000036338"/>
    </source>
</evidence>
<dbReference type="PANTHER" id="PTHR30332:SF17">
    <property type="entry name" value="TYPE IV PILIATION SYSTEM PROTEIN DR_0774-RELATED"/>
    <property type="match status" value="1"/>
</dbReference>
<dbReference type="RefSeq" id="WP_048250400.1">
    <property type="nucleotide sequence ID" value="NZ_LDWR01000058.1"/>
</dbReference>
<proteinExistence type="inferred from homology"/>
<feature type="signal peptide" evidence="2">
    <location>
        <begin position="1"/>
        <end position="24"/>
    </location>
</feature>
<dbReference type="PRINTS" id="PR00811">
    <property type="entry name" value="BCTERIALGSPD"/>
</dbReference>
<accession>A0A0J5WIJ0</accession>
<dbReference type="EMBL" id="LDWR01000058">
    <property type="protein sequence ID" value="KML48068.1"/>
    <property type="molecule type" value="Genomic_DNA"/>
</dbReference>
<comment type="similarity">
    <text evidence="1">Belongs to the bacterial secretin family.</text>
</comment>
<evidence type="ECO:0000259" key="3">
    <source>
        <dbReference type="Pfam" id="PF00263"/>
    </source>
</evidence>
<gene>
    <name evidence="5" type="ORF">VL15_30330</name>
</gene>
<dbReference type="AlphaFoldDB" id="A0A0J5WIJ0"/>
<feature type="domain" description="Type II/III secretion system secretin-like" evidence="3">
    <location>
        <begin position="247"/>
        <end position="411"/>
    </location>
</feature>
<dbReference type="Pfam" id="PF00263">
    <property type="entry name" value="Secretin"/>
    <property type="match status" value="1"/>
</dbReference>
<feature type="domain" description="Pilus formation protein N-terminal" evidence="4">
    <location>
        <begin position="34"/>
        <end position="102"/>
    </location>
</feature>
<dbReference type="GO" id="GO:0009306">
    <property type="term" value="P:protein secretion"/>
    <property type="evidence" value="ECO:0007669"/>
    <property type="project" value="InterPro"/>
</dbReference>
<sequence length="460" mass="48180">MVRMIRWFALWCLAGVAAPGIAFAQGARTPDAGAVLSIATGKGEMLSLPEPAIAMFVADPAIADIQVPSPRTVFVFGKKAGTTTLIALGANHRTILRRTVIVQVDTASLQAVLDGRFPQLKLSVSGAPGSLMVSGKVPSAADADAVMQSLAPYLHDKESIVNRLTLSRPIQVNLRVRVTEVSRNVTQQLGINWSALGGAGNFVGGLFNGRTLFDPTNGLFNLSPTGAFSVLGGFRAGRWSIDVVLDALDQEGLITMLAEPNLTAMSGETASFLAGGEIPIPVAQAGTSSGAITVEFKPFGVSLDFTPTVLADNRISLKVRPEVSEVDPNNSVTTGGVKIPGLTVRRVETTVELSSGQSFAIGGLLQSQTADTVSQIPGLGRLPIIGRLFSSKNFQDSKTEVVVIVTPYIVQPAGPGQLEQAIDTVARPSSDLEFAVQHELGLDLLSGDTPRLVGAAGFVY</sequence>
<evidence type="ECO:0000313" key="5">
    <source>
        <dbReference type="EMBL" id="KML48068.1"/>
    </source>
</evidence>
<dbReference type="GO" id="GO:0015627">
    <property type="term" value="C:type II protein secretion system complex"/>
    <property type="evidence" value="ECO:0007669"/>
    <property type="project" value="TreeGrafter"/>
</dbReference>
<dbReference type="InterPro" id="IPR004846">
    <property type="entry name" value="T2SS/T3SS_dom"/>
</dbReference>
<dbReference type="InterPro" id="IPR032789">
    <property type="entry name" value="T2SS-T3SS_pil_N"/>
</dbReference>
<name>A0A0J5WIJ0_BURCE</name>
<evidence type="ECO:0000259" key="4">
    <source>
        <dbReference type="Pfam" id="PF13629"/>
    </source>
</evidence>
<dbReference type="InterPro" id="IPR050810">
    <property type="entry name" value="Bact_Secretion_Sys_Channel"/>
</dbReference>
<organism evidence="5 6">
    <name type="scientific">Burkholderia cepacia</name>
    <name type="common">Pseudomonas cepacia</name>
    <dbReference type="NCBI Taxonomy" id="292"/>
    <lineage>
        <taxon>Bacteria</taxon>
        <taxon>Pseudomonadati</taxon>
        <taxon>Pseudomonadota</taxon>
        <taxon>Betaproteobacteria</taxon>
        <taxon>Burkholderiales</taxon>
        <taxon>Burkholderiaceae</taxon>
        <taxon>Burkholderia</taxon>
        <taxon>Burkholderia cepacia complex</taxon>
    </lineage>
</organism>
<keyword evidence="2" id="KW-0732">Signal</keyword>
<dbReference type="PATRIC" id="fig|292.27.peg.6715"/>
<dbReference type="Proteomes" id="UP000036338">
    <property type="component" value="Unassembled WGS sequence"/>
</dbReference>
<reference evidence="5 6" key="1">
    <citation type="submission" date="2015-05" db="EMBL/GenBank/DDBJ databases">
        <title>Draft genome of Burkholderia cepacia LK29.</title>
        <authorList>
            <person name="Chan X.Y."/>
        </authorList>
    </citation>
    <scope>NUCLEOTIDE SEQUENCE [LARGE SCALE GENOMIC DNA]</scope>
    <source>
        <strain evidence="5 6">LK29</strain>
    </source>
</reference>
<feature type="chain" id="PRO_5005266397" evidence="2">
    <location>
        <begin position="25"/>
        <end position="460"/>
    </location>
</feature>
<dbReference type="InterPro" id="IPR001775">
    <property type="entry name" value="GspD/PilQ"/>
</dbReference>
<comment type="caution">
    <text evidence="5">The sequence shown here is derived from an EMBL/GenBank/DDBJ whole genome shotgun (WGS) entry which is preliminary data.</text>
</comment>
<evidence type="ECO:0000256" key="1">
    <source>
        <dbReference type="RuleBase" id="RU004003"/>
    </source>
</evidence>
<dbReference type="Pfam" id="PF13629">
    <property type="entry name" value="T2SS-T3SS_pil_N"/>
    <property type="match status" value="1"/>
</dbReference>
<protein>
    <submittedName>
        <fullName evidence="5">Fimbrial protein</fullName>
    </submittedName>
</protein>
<dbReference type="PANTHER" id="PTHR30332">
    <property type="entry name" value="PROBABLE GENERAL SECRETION PATHWAY PROTEIN D"/>
    <property type="match status" value="1"/>
</dbReference>